<evidence type="ECO:0000313" key="2">
    <source>
        <dbReference type="Proteomes" id="UP001157017"/>
    </source>
</evidence>
<reference evidence="2" key="1">
    <citation type="journal article" date="2019" name="Int. J. Syst. Evol. Microbiol.">
        <title>The Global Catalogue of Microorganisms (GCM) 10K type strain sequencing project: providing services to taxonomists for standard genome sequencing and annotation.</title>
        <authorList>
            <consortium name="The Broad Institute Genomics Platform"/>
            <consortium name="The Broad Institute Genome Sequencing Center for Infectious Disease"/>
            <person name="Wu L."/>
            <person name="Ma J."/>
        </authorList>
    </citation>
    <scope>NUCLEOTIDE SEQUENCE [LARGE SCALE GENOMIC DNA]</scope>
    <source>
        <strain evidence="2">NBRC 108730</strain>
    </source>
</reference>
<proteinExistence type="predicted"/>
<comment type="caution">
    <text evidence="1">The sequence shown here is derived from an EMBL/GenBank/DDBJ whole genome shotgun (WGS) entry which is preliminary data.</text>
</comment>
<dbReference type="Proteomes" id="UP001157017">
    <property type="component" value="Unassembled WGS sequence"/>
</dbReference>
<gene>
    <name evidence="1" type="ORF">GCM10025868_40650</name>
</gene>
<organism evidence="1 2">
    <name type="scientific">Angustibacter aerolatus</name>
    <dbReference type="NCBI Taxonomy" id="1162965"/>
    <lineage>
        <taxon>Bacteria</taxon>
        <taxon>Bacillati</taxon>
        <taxon>Actinomycetota</taxon>
        <taxon>Actinomycetes</taxon>
        <taxon>Kineosporiales</taxon>
        <taxon>Kineosporiaceae</taxon>
    </lineage>
</organism>
<keyword evidence="2" id="KW-1185">Reference proteome</keyword>
<protein>
    <submittedName>
        <fullName evidence="1">Uncharacterized protein</fullName>
    </submittedName>
</protein>
<accession>A0ABQ6JKN8</accession>
<dbReference type="EMBL" id="BSUZ01000001">
    <property type="protein sequence ID" value="GMA88815.1"/>
    <property type="molecule type" value="Genomic_DNA"/>
</dbReference>
<sequence>MAPPWPRGWRPSLGLPLLSEQVVQSALAGVLPPGAPDDPHAADAVRRLLFAQARHLPGGAVVVARSPRAGSDADRRGLVGAGADPARVVLVRSEPDDGEEPPGFGTVVRVPGVEPLPARQITRAALTVRAAALGVTRAR</sequence>
<name>A0ABQ6JKN8_9ACTN</name>
<evidence type="ECO:0000313" key="1">
    <source>
        <dbReference type="EMBL" id="GMA88815.1"/>
    </source>
</evidence>